<comment type="similarity">
    <text evidence="2 9">Belongs to the fimbrial export usher family.</text>
</comment>
<reference evidence="12 13" key="2">
    <citation type="journal article" date="2018" name="Int. J. Syst. Evol. Microbiol.">
        <title>Burkholderia insecticola sp. nov., a gut symbiotic bacterium of the bean bug Riptortus pedestris.</title>
        <authorList>
            <person name="Takeshita K."/>
            <person name="Tamaki H."/>
            <person name="Ohbayashi T."/>
            <person name="Meng X.-Y."/>
            <person name="Sone T."/>
            <person name="Mitani Y."/>
            <person name="Peeters C."/>
            <person name="Kikuchi Y."/>
            <person name="Vandamme P."/>
        </authorList>
    </citation>
    <scope>NUCLEOTIDE SEQUENCE [LARGE SCALE GENOMIC DNA]</scope>
    <source>
        <strain evidence="12">RPE64</strain>
    </source>
</reference>
<evidence type="ECO:0000259" key="10">
    <source>
        <dbReference type="Pfam" id="PF13953"/>
    </source>
</evidence>
<dbReference type="PANTHER" id="PTHR30451">
    <property type="entry name" value="OUTER MEMBRANE USHER PROTEIN"/>
    <property type="match status" value="1"/>
</dbReference>
<dbReference type="STRING" id="758793.BRPE64_ACDS16450"/>
<evidence type="ECO:0000259" key="11">
    <source>
        <dbReference type="Pfam" id="PF13954"/>
    </source>
</evidence>
<dbReference type="InterPro" id="IPR018030">
    <property type="entry name" value="Fimbrial_membr_usher_CS"/>
</dbReference>
<dbReference type="Pfam" id="PF13953">
    <property type="entry name" value="PapC_C"/>
    <property type="match status" value="1"/>
</dbReference>
<keyword evidence="6" id="KW-0732">Signal</keyword>
<name>R4WH96_9BURK</name>
<organism evidence="12 13">
    <name type="scientific">Caballeronia insecticola</name>
    <dbReference type="NCBI Taxonomy" id="758793"/>
    <lineage>
        <taxon>Bacteria</taxon>
        <taxon>Pseudomonadati</taxon>
        <taxon>Pseudomonadota</taxon>
        <taxon>Betaproteobacteria</taxon>
        <taxon>Burkholderiales</taxon>
        <taxon>Burkholderiaceae</taxon>
        <taxon>Caballeronia</taxon>
    </lineage>
</organism>
<evidence type="ECO:0000256" key="5">
    <source>
        <dbReference type="ARBA" id="ARBA00022692"/>
    </source>
</evidence>
<keyword evidence="9" id="KW-1029">Fimbrium biogenesis</keyword>
<keyword evidence="13" id="KW-1185">Reference proteome</keyword>
<comment type="subcellular location">
    <subcellularLocation>
        <location evidence="1 9">Cell outer membrane</location>
        <topology evidence="1 9">Multi-pass membrane protein</topology>
    </subcellularLocation>
</comment>
<dbReference type="Gene3D" id="2.60.40.2070">
    <property type="match status" value="1"/>
</dbReference>
<evidence type="ECO:0000256" key="7">
    <source>
        <dbReference type="ARBA" id="ARBA00023136"/>
    </source>
</evidence>
<sequence length="846" mass="89411">MLRGGANLDISAFNEGNRLLAGRYRAEIYVNQVWKGRTDVNLRAIAGEPKNVQPCMDRALLEMAGVDLMRLSAGADALLQDAARCVTLPELVPDSLATFDGGEQRLDLSLPQAAMLRAARGYVDPRSWDDGVTAARLSYNANLYRSDSSVFSSTQVYVGLNAGFNVGPWRLLHIGSYSKSTSAGTGAASSYQDVQTSLQRAIEPIKSQLLMGDAFTDGSMFDSVGFRGVQLATDDRMIPESQRGYAPMIRGIASSNARVQVQQNGNILYETTVSPGAFVINDLYPTGYGGDLDVIVTEADGSVHVSKVPYAAAVNAVRAGATYYSMAAGLYRNANGGSKPWLMQGTIKHGFSNLLTGYGGVTAAEGYLAALGGVAVNTSWGAIGVDLTEAMTKLPAGPTQQGQSLRLSYSKVMPEFGTSIAVSAYRYSSQGYYTLQDAMALRDPSVTNPQNLNSMLANPAFRQGALSPNDFVLNPLFAGLRSRSRLQLTLNQPLPQGYGSFYFSGSSQTYWNRSGHDTLFEFGYNNTYKLFSYGVSASREYEITSGRLDNRFMVMISVPLGIGAHAPYTTASVQKDSFGTLSMQDTVTGTLGANNEFSYSVNAGRAQGGDTPTTNNLGASANYVTPVANVSVSGSRGNGYTQAGFNASGGLVAYSGGVAVTPSPGVTEAIIEASDAAGARVVNGIGLRIDPWGHAIVSGLTPFARNQVEIDPKGLPLAVELKSTTLQTAPTAGAIVRLKFETENAGRAAMLRLALPDGRPIPFGAEVSDEKGLALGTVAQGGRVLVRGLPAASGSVLAKWGSRRDESCRADYALPATPPQANGRLFIVDARCQPADAAPHEADAPR</sequence>
<gene>
    <name evidence="12" type="ORF">BRPE64_ACDS16450</name>
</gene>
<evidence type="ECO:0000256" key="6">
    <source>
        <dbReference type="ARBA" id="ARBA00022729"/>
    </source>
</evidence>
<evidence type="ECO:0000256" key="8">
    <source>
        <dbReference type="ARBA" id="ARBA00023237"/>
    </source>
</evidence>
<dbReference type="Proteomes" id="UP000013966">
    <property type="component" value="Chromosome 1"/>
</dbReference>
<dbReference type="Gene3D" id="2.60.40.3110">
    <property type="match status" value="1"/>
</dbReference>
<evidence type="ECO:0000313" key="12">
    <source>
        <dbReference type="EMBL" id="BAN23399.1"/>
    </source>
</evidence>
<reference evidence="12 13" key="1">
    <citation type="journal article" date="2013" name="Genome Announc.">
        <title>Complete Genome Sequence of Burkholderia sp. Strain RPE64, Bacterial Symbiont of the Bean Bug Riptortus pedestris.</title>
        <authorList>
            <person name="Shibata T.F."/>
            <person name="Maeda T."/>
            <person name="Nikoh N."/>
            <person name="Yamaguchi K."/>
            <person name="Oshima K."/>
            <person name="Hattori M."/>
            <person name="Nishiyama T."/>
            <person name="Hasebe M."/>
            <person name="Fukatsu T."/>
            <person name="Kikuchi Y."/>
            <person name="Shigenobu S."/>
        </authorList>
    </citation>
    <scope>NUCLEOTIDE SEQUENCE [LARGE SCALE GENOMIC DNA]</scope>
</reference>
<dbReference type="SUPFAM" id="SSF141729">
    <property type="entry name" value="FimD N-terminal domain-like"/>
    <property type="match status" value="1"/>
</dbReference>
<dbReference type="HOGENOM" id="CLU_009120_1_0_4"/>
<feature type="domain" description="PapC-like C-terminal" evidence="10">
    <location>
        <begin position="750"/>
        <end position="816"/>
    </location>
</feature>
<dbReference type="AlphaFoldDB" id="R4WH96"/>
<keyword evidence="3 9" id="KW-0813">Transport</keyword>
<dbReference type="InterPro" id="IPR042186">
    <property type="entry name" value="FimD_plug_dom"/>
</dbReference>
<dbReference type="GO" id="GO:0015473">
    <property type="term" value="F:fimbrial usher porin activity"/>
    <property type="evidence" value="ECO:0007669"/>
    <property type="project" value="InterPro"/>
</dbReference>
<dbReference type="GO" id="GO:0009297">
    <property type="term" value="P:pilus assembly"/>
    <property type="evidence" value="ECO:0007669"/>
    <property type="project" value="InterPro"/>
</dbReference>
<dbReference type="Gene3D" id="2.60.40.2610">
    <property type="entry name" value="Outer membrane usher protein FimD, plug domain"/>
    <property type="match status" value="1"/>
</dbReference>
<proteinExistence type="inferred from homology"/>
<dbReference type="Gene3D" id="3.10.20.410">
    <property type="match status" value="1"/>
</dbReference>
<dbReference type="GO" id="GO:0009279">
    <property type="term" value="C:cell outer membrane"/>
    <property type="evidence" value="ECO:0007669"/>
    <property type="project" value="UniProtKB-SubCell"/>
</dbReference>
<dbReference type="FunFam" id="2.60.40.3110:FF:000001">
    <property type="entry name" value="Putative fimbrial outer membrane usher"/>
    <property type="match status" value="1"/>
</dbReference>
<protein>
    <submittedName>
        <fullName evidence="12">Outer membrane fimbrial usher porin FUP family</fullName>
    </submittedName>
</protein>
<feature type="domain" description="PapC N-terminal" evidence="11">
    <location>
        <begin position="4"/>
        <end position="142"/>
    </location>
</feature>
<dbReference type="Pfam" id="PF00577">
    <property type="entry name" value="Usher"/>
    <property type="match status" value="1"/>
</dbReference>
<keyword evidence="4" id="KW-1134">Transmembrane beta strand</keyword>
<dbReference type="Pfam" id="PF13954">
    <property type="entry name" value="PapC_N"/>
    <property type="match status" value="1"/>
</dbReference>
<dbReference type="EMBL" id="AP013058">
    <property type="protein sequence ID" value="BAN23399.1"/>
    <property type="molecule type" value="Genomic_DNA"/>
</dbReference>
<evidence type="ECO:0000256" key="4">
    <source>
        <dbReference type="ARBA" id="ARBA00022452"/>
    </source>
</evidence>
<evidence type="ECO:0000256" key="2">
    <source>
        <dbReference type="ARBA" id="ARBA00008064"/>
    </source>
</evidence>
<dbReference type="InterPro" id="IPR025885">
    <property type="entry name" value="PapC_N"/>
</dbReference>
<dbReference type="KEGG" id="buo:BRPE64_ACDS16450"/>
<dbReference type="InterPro" id="IPR043142">
    <property type="entry name" value="PapC-like_C_sf"/>
</dbReference>
<dbReference type="InterPro" id="IPR000015">
    <property type="entry name" value="Fimb_usher"/>
</dbReference>
<evidence type="ECO:0000256" key="1">
    <source>
        <dbReference type="ARBA" id="ARBA00004571"/>
    </source>
</evidence>
<dbReference type="PATRIC" id="fig|758793.3.peg.1650"/>
<accession>R4WH96</accession>
<dbReference type="InterPro" id="IPR025949">
    <property type="entry name" value="PapC-like_C"/>
</dbReference>
<keyword evidence="8 9" id="KW-0998">Cell outer membrane</keyword>
<evidence type="ECO:0000313" key="13">
    <source>
        <dbReference type="Proteomes" id="UP000013966"/>
    </source>
</evidence>
<keyword evidence="5 9" id="KW-0812">Transmembrane</keyword>
<dbReference type="InterPro" id="IPR037224">
    <property type="entry name" value="PapC_N_sf"/>
</dbReference>
<keyword evidence="7 9" id="KW-0472">Membrane</keyword>
<dbReference type="PROSITE" id="PS01151">
    <property type="entry name" value="FIMBRIAL_USHER"/>
    <property type="match status" value="1"/>
</dbReference>
<evidence type="ECO:0000256" key="9">
    <source>
        <dbReference type="RuleBase" id="RU003884"/>
    </source>
</evidence>
<dbReference type="PANTHER" id="PTHR30451:SF20">
    <property type="entry name" value="FIMBRIAE USHER"/>
    <property type="match status" value="1"/>
</dbReference>
<evidence type="ECO:0000256" key="3">
    <source>
        <dbReference type="ARBA" id="ARBA00022448"/>
    </source>
</evidence>